<evidence type="ECO:0000313" key="2">
    <source>
        <dbReference type="Proteomes" id="UP000322524"/>
    </source>
</evidence>
<name>A0A5D4T0U3_9BACI</name>
<accession>A0A5D4T0U3</accession>
<protein>
    <submittedName>
        <fullName evidence="1">Uncharacterized protein</fullName>
    </submittedName>
</protein>
<dbReference type="Proteomes" id="UP000322524">
    <property type="component" value="Unassembled WGS sequence"/>
</dbReference>
<proteinExistence type="predicted"/>
<organism evidence="1 2">
    <name type="scientific">Sutcliffiella horikoshii</name>
    <dbReference type="NCBI Taxonomy" id="79883"/>
    <lineage>
        <taxon>Bacteria</taxon>
        <taxon>Bacillati</taxon>
        <taxon>Bacillota</taxon>
        <taxon>Bacilli</taxon>
        <taxon>Bacillales</taxon>
        <taxon>Bacillaceae</taxon>
        <taxon>Sutcliffiella</taxon>
    </lineage>
</organism>
<dbReference type="RefSeq" id="WP_148988825.1">
    <property type="nucleotide sequence ID" value="NZ_VTEV01000005.1"/>
</dbReference>
<dbReference type="AlphaFoldDB" id="A0A5D4T0U3"/>
<sequence length="196" mass="21692">MKTRKIVIVIFMIFLVILLGSTKLLNYVSNKEFNGVINAGTYVGGVDIPTGTYDLVAIKGSVSIDGIAIPEQEKLLNKAINNKSMITVKGKGSLKMTPSENLFLEQGENETTIINNIGYYTFGRSFKEGMYQLFVEDHDKLYIQVYSPGSSKPSNISFNNKSSTTIKLNEGYRLVVLRGFANDSNDNKVNVTLSIK</sequence>
<evidence type="ECO:0000313" key="1">
    <source>
        <dbReference type="EMBL" id="TYS67716.1"/>
    </source>
</evidence>
<comment type="caution">
    <text evidence="1">The sequence shown here is derived from an EMBL/GenBank/DDBJ whole genome shotgun (WGS) entry which is preliminary data.</text>
</comment>
<dbReference type="EMBL" id="VTEV01000005">
    <property type="protein sequence ID" value="TYS67716.1"/>
    <property type="molecule type" value="Genomic_DNA"/>
</dbReference>
<reference evidence="1 2" key="1">
    <citation type="submission" date="2019-08" db="EMBL/GenBank/DDBJ databases">
        <title>Bacillus genomes from the desert of Cuatro Cienegas, Coahuila.</title>
        <authorList>
            <person name="Olmedo-Alvarez G."/>
        </authorList>
    </citation>
    <scope>NUCLEOTIDE SEQUENCE [LARGE SCALE GENOMIC DNA]</scope>
    <source>
        <strain evidence="1 2">CH28_1T</strain>
    </source>
</reference>
<gene>
    <name evidence="1" type="ORF">FZC76_14210</name>
</gene>